<keyword evidence="3" id="KW-1185">Reference proteome</keyword>
<dbReference type="EMBL" id="CAID01000015">
    <property type="protein sequence ID" value="CEG01706.1"/>
    <property type="molecule type" value="Genomic_DNA"/>
</dbReference>
<protein>
    <submittedName>
        <fullName evidence="2">Unnamed product</fullName>
    </submittedName>
</protein>
<dbReference type="Proteomes" id="UP000009170">
    <property type="component" value="Unassembled WGS sequence"/>
</dbReference>
<organism evidence="2 3">
    <name type="scientific">Ostreococcus tauri</name>
    <name type="common">Marine green alga</name>
    <dbReference type="NCBI Taxonomy" id="70448"/>
    <lineage>
        <taxon>Eukaryota</taxon>
        <taxon>Viridiplantae</taxon>
        <taxon>Chlorophyta</taxon>
        <taxon>Mamiellophyceae</taxon>
        <taxon>Mamiellales</taxon>
        <taxon>Bathycoccaceae</taxon>
        <taxon>Ostreococcus</taxon>
    </lineage>
</organism>
<dbReference type="InParanoid" id="A0A096PAT8"/>
<feature type="region of interest" description="Disordered" evidence="1">
    <location>
        <begin position="47"/>
        <end position="74"/>
    </location>
</feature>
<comment type="caution">
    <text evidence="2">The sequence shown here is derived from an EMBL/GenBank/DDBJ whole genome shotgun (WGS) entry which is preliminary data.</text>
</comment>
<dbReference type="RefSeq" id="XP_022841117.1">
    <property type="nucleotide sequence ID" value="XM_022982357.1"/>
</dbReference>
<dbReference type="GeneID" id="34946419"/>
<sequence>MSRSVRSRVVIDGVETVDEIVVQPSDGPEGVERALVESKSRAMATIAAAMGNDDAKDRDDDDARDDEDDAEGSD</sequence>
<gene>
    <name evidence="2" type="ORF">OT_ostta15g00780</name>
</gene>
<evidence type="ECO:0000313" key="2">
    <source>
        <dbReference type="EMBL" id="CEG01706.1"/>
    </source>
</evidence>
<accession>A0A096PAT8</accession>
<dbReference type="KEGG" id="ota:OT_ostta15g00780"/>
<reference evidence="3" key="1">
    <citation type="journal article" date="2006" name="Proc. Natl. Acad. Sci. U.S.A.">
        <title>Genome analysis of the smallest free-living eukaryote Ostreococcus tauri unveils many unique features.</title>
        <authorList>
            <person name="Derelle E."/>
            <person name="Ferraz C."/>
            <person name="Rombauts S."/>
            <person name="Rouze P."/>
            <person name="Worden A.Z."/>
            <person name="Robbens S."/>
            <person name="Partensky F."/>
            <person name="Degroeve S."/>
            <person name="Echeynie S."/>
            <person name="Cooke R."/>
            <person name="Saeys Y."/>
            <person name="Wuyts J."/>
            <person name="Jabbari K."/>
            <person name="Bowler C."/>
            <person name="Panaud O."/>
            <person name="Piegu B."/>
            <person name="Ball S.G."/>
            <person name="Ral J.-P."/>
            <person name="Bouget F.-Y."/>
            <person name="Piganeau G."/>
            <person name="De Baets B."/>
            <person name="Picard A."/>
            <person name="Delseny M."/>
            <person name="Demaille J."/>
            <person name="Van de Peer Y."/>
            <person name="Moreau H."/>
        </authorList>
    </citation>
    <scope>NUCLEOTIDE SEQUENCE [LARGE SCALE GENOMIC DNA]</scope>
    <source>
        <strain evidence="3">OTTH 0595 / CCAP 157/2 / RCC745</strain>
    </source>
</reference>
<name>A0A096PAT8_OSTTA</name>
<dbReference type="AlphaFoldDB" id="A0A096PAT8"/>
<evidence type="ECO:0000256" key="1">
    <source>
        <dbReference type="SAM" id="MobiDB-lite"/>
    </source>
</evidence>
<proteinExistence type="predicted"/>
<evidence type="ECO:0000313" key="3">
    <source>
        <dbReference type="Proteomes" id="UP000009170"/>
    </source>
</evidence>
<feature type="compositionally biased region" description="Acidic residues" evidence="1">
    <location>
        <begin position="59"/>
        <end position="74"/>
    </location>
</feature>
<reference evidence="2 3" key="2">
    <citation type="journal article" date="2014" name="BMC Genomics">
        <title>An improved genome of the model marine alga Ostreococcus tauri unfolds by assessing Illumina de novo assemblies.</title>
        <authorList>
            <person name="Blanc-Mathieu R."/>
            <person name="Verhelst B."/>
            <person name="Derelle E."/>
            <person name="Rombauts S."/>
            <person name="Bouget F.Y."/>
            <person name="Carre I."/>
            <person name="Chateau A."/>
            <person name="Eyre-Walker A."/>
            <person name="Grimsley N."/>
            <person name="Moreau H."/>
            <person name="Piegu B."/>
            <person name="Rivals E."/>
            <person name="Schackwitz W."/>
            <person name="Van de Peer Y."/>
            <person name="Piganeau G."/>
        </authorList>
    </citation>
    <scope>NUCLEOTIDE SEQUENCE [LARGE SCALE GENOMIC DNA]</scope>
    <source>
        <strain evidence="3">OTTH 0595 / CCAP 157/2 / RCC745</strain>
    </source>
</reference>